<keyword evidence="2" id="KW-1185">Reference proteome</keyword>
<dbReference type="GO" id="GO:0003677">
    <property type="term" value="F:DNA binding"/>
    <property type="evidence" value="ECO:0007669"/>
    <property type="project" value="InterPro"/>
</dbReference>
<comment type="caution">
    <text evidence="1">The sequence shown here is derived from an EMBL/GenBank/DDBJ whole genome shotgun (WGS) entry which is preliminary data.</text>
</comment>
<evidence type="ECO:0000313" key="1">
    <source>
        <dbReference type="EMBL" id="GHO90650.1"/>
    </source>
</evidence>
<dbReference type="RefSeq" id="WP_220201599.1">
    <property type="nucleotide sequence ID" value="NZ_BNJK01000001.1"/>
</dbReference>
<proteinExistence type="predicted"/>
<name>A0A8J3IDV8_9CHLR</name>
<reference evidence="1" key="1">
    <citation type="submission" date="2020-10" db="EMBL/GenBank/DDBJ databases">
        <title>Taxonomic study of unclassified bacteria belonging to the class Ktedonobacteria.</title>
        <authorList>
            <person name="Yabe S."/>
            <person name="Wang C.M."/>
            <person name="Zheng Y."/>
            <person name="Sakai Y."/>
            <person name="Cavaletti L."/>
            <person name="Monciardini P."/>
            <person name="Donadio S."/>
        </authorList>
    </citation>
    <scope>NUCLEOTIDE SEQUENCE</scope>
    <source>
        <strain evidence="1">ID150040</strain>
    </source>
</reference>
<dbReference type="EMBL" id="BNJK01000001">
    <property type="protein sequence ID" value="GHO90650.1"/>
    <property type="molecule type" value="Genomic_DNA"/>
</dbReference>
<protein>
    <recommendedName>
        <fullName evidence="3">OmpR/PhoB-type domain-containing protein</fullName>
    </recommendedName>
</protein>
<dbReference type="GO" id="GO:0006355">
    <property type="term" value="P:regulation of DNA-templated transcription"/>
    <property type="evidence" value="ECO:0007669"/>
    <property type="project" value="InterPro"/>
</dbReference>
<dbReference type="Gene3D" id="1.10.10.10">
    <property type="entry name" value="Winged helix-like DNA-binding domain superfamily/Winged helix DNA-binding domain"/>
    <property type="match status" value="1"/>
</dbReference>
<dbReference type="AlphaFoldDB" id="A0A8J3IDV8"/>
<dbReference type="InterPro" id="IPR016032">
    <property type="entry name" value="Sig_transdc_resp-reg_C-effctor"/>
</dbReference>
<evidence type="ECO:0008006" key="3">
    <source>
        <dbReference type="Google" id="ProtNLM"/>
    </source>
</evidence>
<accession>A0A8J3IDV8</accession>
<evidence type="ECO:0000313" key="2">
    <source>
        <dbReference type="Proteomes" id="UP000597444"/>
    </source>
</evidence>
<dbReference type="SUPFAM" id="SSF46894">
    <property type="entry name" value="C-terminal effector domain of the bipartite response regulators"/>
    <property type="match status" value="1"/>
</dbReference>
<sequence length="118" mass="13611">MIVSYEDVAQSRPQKHSVSVIGIRWNAKRRTIVIGDRTVTLTPTEYHLLCSLQYGVPITYTDLVRTVYNCALDEKVRIMLDKHIDRIRGKIRGSGIYVYCVLTYGYLLFDELLPEEEG</sequence>
<organism evidence="1 2">
    <name type="scientific">Reticulibacter mediterranei</name>
    <dbReference type="NCBI Taxonomy" id="2778369"/>
    <lineage>
        <taxon>Bacteria</taxon>
        <taxon>Bacillati</taxon>
        <taxon>Chloroflexota</taxon>
        <taxon>Ktedonobacteria</taxon>
        <taxon>Ktedonobacterales</taxon>
        <taxon>Reticulibacteraceae</taxon>
        <taxon>Reticulibacter</taxon>
    </lineage>
</organism>
<dbReference type="InterPro" id="IPR036388">
    <property type="entry name" value="WH-like_DNA-bd_sf"/>
</dbReference>
<dbReference type="Proteomes" id="UP000597444">
    <property type="component" value="Unassembled WGS sequence"/>
</dbReference>
<gene>
    <name evidence="1" type="ORF">KSF_006980</name>
</gene>